<organism evidence="3 4">
    <name type="scientific">Brevifollis gellanilyticus</name>
    <dbReference type="NCBI Taxonomy" id="748831"/>
    <lineage>
        <taxon>Bacteria</taxon>
        <taxon>Pseudomonadati</taxon>
        <taxon>Verrucomicrobiota</taxon>
        <taxon>Verrucomicrobiia</taxon>
        <taxon>Verrucomicrobiales</taxon>
        <taxon>Verrucomicrobiaceae</taxon>
    </lineage>
</organism>
<name>A0A512MDS0_9BACT</name>
<keyword evidence="4" id="KW-1185">Reference proteome</keyword>
<dbReference type="Proteomes" id="UP000321577">
    <property type="component" value="Unassembled WGS sequence"/>
</dbReference>
<evidence type="ECO:0000313" key="3">
    <source>
        <dbReference type="EMBL" id="GEP44884.1"/>
    </source>
</evidence>
<dbReference type="Pfam" id="PF01075">
    <property type="entry name" value="Glyco_transf_9"/>
    <property type="match status" value="1"/>
</dbReference>
<comment type="caution">
    <text evidence="3">The sequence shown here is derived from an EMBL/GenBank/DDBJ whole genome shotgun (WGS) entry which is preliminary data.</text>
</comment>
<dbReference type="AlphaFoldDB" id="A0A512MDS0"/>
<dbReference type="InterPro" id="IPR002201">
    <property type="entry name" value="Glyco_trans_9"/>
</dbReference>
<evidence type="ECO:0000313" key="4">
    <source>
        <dbReference type="Proteomes" id="UP000321577"/>
    </source>
</evidence>
<dbReference type="OrthoDB" id="9797795at2"/>
<evidence type="ECO:0000256" key="2">
    <source>
        <dbReference type="ARBA" id="ARBA00022679"/>
    </source>
</evidence>
<dbReference type="CDD" id="cd03789">
    <property type="entry name" value="GT9_LPS_heptosyltransferase"/>
    <property type="match status" value="1"/>
</dbReference>
<keyword evidence="2 3" id="KW-0808">Transferase</keyword>
<dbReference type="GO" id="GO:0005829">
    <property type="term" value="C:cytosol"/>
    <property type="evidence" value="ECO:0007669"/>
    <property type="project" value="TreeGrafter"/>
</dbReference>
<proteinExistence type="predicted"/>
<dbReference type="EMBL" id="BKAG01000038">
    <property type="protein sequence ID" value="GEP44884.1"/>
    <property type="molecule type" value="Genomic_DNA"/>
</dbReference>
<dbReference type="SUPFAM" id="SSF53756">
    <property type="entry name" value="UDP-Glycosyltransferase/glycogen phosphorylase"/>
    <property type="match status" value="1"/>
</dbReference>
<dbReference type="PANTHER" id="PTHR30160:SF1">
    <property type="entry name" value="LIPOPOLYSACCHARIDE 1,2-N-ACETYLGLUCOSAMINETRANSFERASE-RELATED"/>
    <property type="match status" value="1"/>
</dbReference>
<keyword evidence="1" id="KW-0328">Glycosyltransferase</keyword>
<gene>
    <name evidence="3" type="primary">rfaF</name>
    <name evidence="3" type="ORF">BGE01nite_41750</name>
</gene>
<dbReference type="GO" id="GO:0009244">
    <property type="term" value="P:lipopolysaccharide core region biosynthetic process"/>
    <property type="evidence" value="ECO:0007669"/>
    <property type="project" value="TreeGrafter"/>
</dbReference>
<dbReference type="RefSeq" id="WP_146853260.1">
    <property type="nucleotide sequence ID" value="NZ_BKAG01000038.1"/>
</dbReference>
<protein>
    <submittedName>
        <fullName evidence="3">Lipopolysaccharide heptosyltransferase I</fullName>
    </submittedName>
</protein>
<reference evidence="3 4" key="1">
    <citation type="submission" date="2019-07" db="EMBL/GenBank/DDBJ databases">
        <title>Whole genome shotgun sequence of Brevifollis gellanilyticus NBRC 108608.</title>
        <authorList>
            <person name="Hosoyama A."/>
            <person name="Uohara A."/>
            <person name="Ohji S."/>
            <person name="Ichikawa N."/>
        </authorList>
    </citation>
    <scope>NUCLEOTIDE SEQUENCE [LARGE SCALE GENOMIC DNA]</scope>
    <source>
        <strain evidence="3 4">NBRC 108608</strain>
    </source>
</reference>
<dbReference type="Gene3D" id="3.40.50.2000">
    <property type="entry name" value="Glycogen Phosphorylase B"/>
    <property type="match status" value="2"/>
</dbReference>
<dbReference type="GO" id="GO:0008713">
    <property type="term" value="F:ADP-heptose-lipopolysaccharide heptosyltransferase activity"/>
    <property type="evidence" value="ECO:0007669"/>
    <property type="project" value="TreeGrafter"/>
</dbReference>
<dbReference type="PANTHER" id="PTHR30160">
    <property type="entry name" value="TETRAACYLDISACCHARIDE 4'-KINASE-RELATED"/>
    <property type="match status" value="1"/>
</dbReference>
<dbReference type="InterPro" id="IPR051199">
    <property type="entry name" value="LPS_LOS_Heptosyltrfase"/>
</dbReference>
<sequence length="334" mass="36745">MTDTALPNLADFRSVLIVKPSSLGDIVHTLPAVHAIKHAHPHLRIRWVANTEWTPLLQGAPWLDEVIAFPRKSFRGLTAIFKAARWARATLPGQTQPELVLDFQGLLRSAVLSRASRARPILGLSDSREGARLMHDHVIPVDASAHAVDRYLTLPRALGLTIDADHLSFPLAPGTLPSDWPQRDDLIVLHPWSRGAGKSLSPEALQTLCDALAPHPVVLVGMSDDKSRPTGAHITDFSHRTSLAELIACLRHARWVISVDSGPMHIAAAINDNTLGLHTWSNPRKVGPYNPKAWVWKAGRISHRQDFTDQEVLTESELTPEAARQIGGWVLGRL</sequence>
<evidence type="ECO:0000256" key="1">
    <source>
        <dbReference type="ARBA" id="ARBA00022676"/>
    </source>
</evidence>
<accession>A0A512MDS0</accession>